<protein>
    <submittedName>
        <fullName evidence="5">MFS general substrate transporter</fullName>
    </submittedName>
</protein>
<evidence type="ECO:0000256" key="2">
    <source>
        <dbReference type="ARBA" id="ARBA00006727"/>
    </source>
</evidence>
<dbReference type="AlphaFoldDB" id="A0A074W6Q7"/>
<feature type="transmembrane region" description="Helical" evidence="3">
    <location>
        <begin position="323"/>
        <end position="343"/>
    </location>
</feature>
<dbReference type="GO" id="GO:0022857">
    <property type="term" value="F:transmembrane transporter activity"/>
    <property type="evidence" value="ECO:0007669"/>
    <property type="project" value="InterPro"/>
</dbReference>
<feature type="transmembrane region" description="Helical" evidence="3">
    <location>
        <begin position="197"/>
        <end position="221"/>
    </location>
</feature>
<dbReference type="InterPro" id="IPR020846">
    <property type="entry name" value="MFS_dom"/>
</dbReference>
<feature type="transmembrane region" description="Helical" evidence="3">
    <location>
        <begin position="172"/>
        <end position="190"/>
    </location>
</feature>
<dbReference type="PANTHER" id="PTHR11360:SF234">
    <property type="entry name" value="MFS-TYPE TRANSPORTER DBAD-RELATED"/>
    <property type="match status" value="1"/>
</dbReference>
<feature type="transmembrane region" description="Helical" evidence="3">
    <location>
        <begin position="107"/>
        <end position="127"/>
    </location>
</feature>
<feature type="transmembrane region" description="Helical" evidence="3">
    <location>
        <begin position="50"/>
        <end position="69"/>
    </location>
</feature>
<dbReference type="PANTHER" id="PTHR11360">
    <property type="entry name" value="MONOCARBOXYLATE TRANSPORTER"/>
    <property type="match status" value="1"/>
</dbReference>
<keyword evidence="6" id="KW-1185">Reference proteome</keyword>
<dbReference type="PROSITE" id="PS50850">
    <property type="entry name" value="MFS"/>
    <property type="match status" value="1"/>
</dbReference>
<accession>A0A074W6Q7</accession>
<dbReference type="OrthoDB" id="6509908at2759"/>
<dbReference type="RefSeq" id="XP_013422776.1">
    <property type="nucleotide sequence ID" value="XM_013567322.1"/>
</dbReference>
<dbReference type="InterPro" id="IPR011701">
    <property type="entry name" value="MFS"/>
</dbReference>
<dbReference type="InterPro" id="IPR050327">
    <property type="entry name" value="Proton-linked_MCT"/>
</dbReference>
<feature type="transmembrane region" description="Helical" evidence="3">
    <location>
        <begin position="76"/>
        <end position="95"/>
    </location>
</feature>
<feature type="transmembrane region" description="Helical" evidence="3">
    <location>
        <begin position="261"/>
        <end position="280"/>
    </location>
</feature>
<name>A0A074W6Q7_9PEZI</name>
<evidence type="ECO:0000313" key="5">
    <source>
        <dbReference type="EMBL" id="KEQ68568.1"/>
    </source>
</evidence>
<dbReference type="EMBL" id="KL584728">
    <property type="protein sequence ID" value="KEQ68568.1"/>
    <property type="molecule type" value="Genomic_DNA"/>
</dbReference>
<sequence>MKSHARPPLYQPDGGLAAWLQVVGSFLINMNNWGLANSFGVYQAYYQFELLQSHRALLLLIGAFSGPLFDKEYFRLIQIFVGLGVVFARMMLSLTRDYYSVMLSQGVLLGVCLGFLYILSVALIPLYFKKNRGLALGLATAGGSLGGVLYPLIFRQLLNHVGFAWTNRVMDFLALTTMLLSVALVIPIGAMTELPYFCFMIAGLLLFAGVLVPFFLVTIYAEQALSASANLSFYLLMVLNGSQLFGRVLGGLLSDHIGGEIMLLGAIITTGILSFCWNAIRDLAGYIVWLVVYGFISGMVVTLPAVVLPYLCPSMAVLGTRLGMVYAAGGIGFLISSPVALAINDVSGAFFDSVAAKEAWTRRRLYKSS</sequence>
<organism evidence="5 6">
    <name type="scientific">Aureobasidium namibiae CBS 147.97</name>
    <dbReference type="NCBI Taxonomy" id="1043004"/>
    <lineage>
        <taxon>Eukaryota</taxon>
        <taxon>Fungi</taxon>
        <taxon>Dikarya</taxon>
        <taxon>Ascomycota</taxon>
        <taxon>Pezizomycotina</taxon>
        <taxon>Dothideomycetes</taxon>
        <taxon>Dothideomycetidae</taxon>
        <taxon>Dothideales</taxon>
        <taxon>Saccotheciaceae</taxon>
        <taxon>Aureobasidium</taxon>
    </lineage>
</organism>
<dbReference type="SUPFAM" id="SSF103473">
    <property type="entry name" value="MFS general substrate transporter"/>
    <property type="match status" value="1"/>
</dbReference>
<feature type="transmembrane region" description="Helical" evidence="3">
    <location>
        <begin position="12"/>
        <end position="30"/>
    </location>
</feature>
<evidence type="ECO:0000313" key="6">
    <source>
        <dbReference type="Proteomes" id="UP000027730"/>
    </source>
</evidence>
<evidence type="ECO:0000256" key="1">
    <source>
        <dbReference type="ARBA" id="ARBA00004141"/>
    </source>
</evidence>
<keyword evidence="3" id="KW-0812">Transmembrane</keyword>
<evidence type="ECO:0000256" key="3">
    <source>
        <dbReference type="SAM" id="Phobius"/>
    </source>
</evidence>
<feature type="transmembrane region" description="Helical" evidence="3">
    <location>
        <begin position="286"/>
        <end position="311"/>
    </location>
</feature>
<dbReference type="GO" id="GO:0016020">
    <property type="term" value="C:membrane"/>
    <property type="evidence" value="ECO:0007669"/>
    <property type="project" value="UniProtKB-SubCell"/>
</dbReference>
<feature type="transmembrane region" description="Helical" evidence="3">
    <location>
        <begin position="134"/>
        <end position="152"/>
    </location>
</feature>
<comment type="subcellular location">
    <subcellularLocation>
        <location evidence="1">Membrane</location>
        <topology evidence="1">Multi-pass membrane protein</topology>
    </subcellularLocation>
</comment>
<evidence type="ECO:0000259" key="4">
    <source>
        <dbReference type="PROSITE" id="PS50850"/>
    </source>
</evidence>
<proteinExistence type="inferred from homology"/>
<feature type="transmembrane region" description="Helical" evidence="3">
    <location>
        <begin position="233"/>
        <end position="254"/>
    </location>
</feature>
<reference evidence="5 6" key="1">
    <citation type="journal article" date="2014" name="BMC Genomics">
        <title>Genome sequencing of four Aureobasidium pullulans varieties: biotechnological potential, stress tolerance, and description of new species.</title>
        <authorList>
            <person name="Gostin Ar C."/>
            <person name="Ohm R.A."/>
            <person name="Kogej T."/>
            <person name="Sonjak S."/>
            <person name="Turk M."/>
            <person name="Zajc J."/>
            <person name="Zalar P."/>
            <person name="Grube M."/>
            <person name="Sun H."/>
            <person name="Han J."/>
            <person name="Sharma A."/>
            <person name="Chiniquy J."/>
            <person name="Ngan C.Y."/>
            <person name="Lipzen A."/>
            <person name="Barry K."/>
            <person name="Grigoriev I.V."/>
            <person name="Gunde-Cimerman N."/>
        </authorList>
    </citation>
    <scope>NUCLEOTIDE SEQUENCE [LARGE SCALE GENOMIC DNA]</scope>
    <source>
        <strain evidence="5 6">CBS 147.97</strain>
    </source>
</reference>
<dbReference type="Pfam" id="PF07690">
    <property type="entry name" value="MFS_1"/>
    <property type="match status" value="1"/>
</dbReference>
<comment type="similarity">
    <text evidence="2">Belongs to the major facilitator superfamily. Monocarboxylate porter (TC 2.A.1.13) family.</text>
</comment>
<dbReference type="GeneID" id="25415912"/>
<gene>
    <name evidence="5" type="ORF">M436DRAFT_76828</name>
</gene>
<dbReference type="Proteomes" id="UP000027730">
    <property type="component" value="Unassembled WGS sequence"/>
</dbReference>
<dbReference type="HOGENOM" id="CLU_001265_1_1_1"/>
<keyword evidence="3" id="KW-0472">Membrane</keyword>
<keyword evidence="3" id="KW-1133">Transmembrane helix</keyword>
<dbReference type="InterPro" id="IPR036259">
    <property type="entry name" value="MFS_trans_sf"/>
</dbReference>
<dbReference type="Gene3D" id="1.20.1250.20">
    <property type="entry name" value="MFS general substrate transporter like domains"/>
    <property type="match status" value="2"/>
</dbReference>
<feature type="domain" description="Major facilitator superfamily (MFS) profile" evidence="4">
    <location>
        <begin position="169"/>
        <end position="369"/>
    </location>
</feature>